<proteinExistence type="inferred from homology"/>
<dbReference type="RefSeq" id="WP_091087246.1">
    <property type="nucleotide sequence ID" value="NZ_FOHX01000010.1"/>
</dbReference>
<dbReference type="InterPro" id="IPR036388">
    <property type="entry name" value="WH-like_DNA-bd_sf"/>
</dbReference>
<evidence type="ECO:0000259" key="6">
    <source>
        <dbReference type="PROSITE" id="PS51755"/>
    </source>
</evidence>
<evidence type="ECO:0000313" key="8">
    <source>
        <dbReference type="Proteomes" id="UP000199361"/>
    </source>
</evidence>
<dbReference type="GO" id="GO:0043531">
    <property type="term" value="F:ADP binding"/>
    <property type="evidence" value="ECO:0007669"/>
    <property type="project" value="InterPro"/>
</dbReference>
<dbReference type="InterPro" id="IPR001867">
    <property type="entry name" value="OmpR/PhoB-type_DNA-bd"/>
</dbReference>
<dbReference type="PRINTS" id="PR00364">
    <property type="entry name" value="DISEASERSIST"/>
</dbReference>
<dbReference type="PANTHER" id="PTHR35807">
    <property type="entry name" value="TRANSCRIPTIONAL REGULATOR REDD-RELATED"/>
    <property type="match status" value="1"/>
</dbReference>
<reference evidence="7 8" key="1">
    <citation type="submission" date="2016-10" db="EMBL/GenBank/DDBJ databases">
        <authorList>
            <person name="de Groot N.N."/>
        </authorList>
    </citation>
    <scope>NUCLEOTIDE SEQUENCE [LARGE SCALE GENOMIC DNA]</scope>
    <source>
        <strain evidence="7 8">CGMCC 4.5598</strain>
    </source>
</reference>
<dbReference type="GO" id="GO:0006355">
    <property type="term" value="P:regulation of DNA-templated transcription"/>
    <property type="evidence" value="ECO:0007669"/>
    <property type="project" value="InterPro"/>
</dbReference>
<dbReference type="Gene3D" id="1.25.40.10">
    <property type="entry name" value="Tetratricopeptide repeat domain"/>
    <property type="match status" value="1"/>
</dbReference>
<dbReference type="GO" id="GO:0000160">
    <property type="term" value="P:phosphorelay signal transduction system"/>
    <property type="evidence" value="ECO:0007669"/>
    <property type="project" value="InterPro"/>
</dbReference>
<name>A0A1I0KVP3_9ACTN</name>
<dbReference type="SUPFAM" id="SSF48452">
    <property type="entry name" value="TPR-like"/>
    <property type="match status" value="1"/>
</dbReference>
<dbReference type="PANTHER" id="PTHR35807:SF1">
    <property type="entry name" value="TRANSCRIPTIONAL REGULATOR REDD"/>
    <property type="match status" value="1"/>
</dbReference>
<keyword evidence="3 5" id="KW-0238">DNA-binding</keyword>
<dbReference type="InterPro" id="IPR051677">
    <property type="entry name" value="AfsR-DnrI-RedD_regulator"/>
</dbReference>
<keyword evidence="8" id="KW-1185">Reference proteome</keyword>
<dbReference type="Pfam" id="PF03704">
    <property type="entry name" value="BTAD"/>
    <property type="match status" value="1"/>
</dbReference>
<dbReference type="SMART" id="SM01043">
    <property type="entry name" value="BTAD"/>
    <property type="match status" value="1"/>
</dbReference>
<dbReference type="Gene3D" id="1.10.10.10">
    <property type="entry name" value="Winged helix-like DNA-binding domain superfamily/Winged helix DNA-binding domain"/>
    <property type="match status" value="1"/>
</dbReference>
<dbReference type="CDD" id="cd15831">
    <property type="entry name" value="BTAD"/>
    <property type="match status" value="1"/>
</dbReference>
<dbReference type="OrthoDB" id="5521887at2"/>
<comment type="similarity">
    <text evidence="1">Belongs to the AfsR/DnrI/RedD regulatory family.</text>
</comment>
<dbReference type="Proteomes" id="UP000199361">
    <property type="component" value="Unassembled WGS sequence"/>
</dbReference>
<evidence type="ECO:0000256" key="3">
    <source>
        <dbReference type="ARBA" id="ARBA00023125"/>
    </source>
</evidence>
<protein>
    <submittedName>
        <fullName evidence="7">DNA-binding transcriptional activator of the SARP family</fullName>
    </submittedName>
</protein>
<evidence type="ECO:0000313" key="7">
    <source>
        <dbReference type="EMBL" id="SEU30171.1"/>
    </source>
</evidence>
<dbReference type="PROSITE" id="PS51755">
    <property type="entry name" value="OMPR_PHOB"/>
    <property type="match status" value="1"/>
</dbReference>
<dbReference type="InterPro" id="IPR016032">
    <property type="entry name" value="Sig_transdc_resp-reg_C-effctor"/>
</dbReference>
<dbReference type="Pfam" id="PF00486">
    <property type="entry name" value="Trans_reg_C"/>
    <property type="match status" value="1"/>
</dbReference>
<dbReference type="EMBL" id="FOHX01000010">
    <property type="protein sequence ID" value="SEU30171.1"/>
    <property type="molecule type" value="Genomic_DNA"/>
</dbReference>
<keyword evidence="2" id="KW-0805">Transcription regulation</keyword>
<organism evidence="7 8">
    <name type="scientific">Nonomuraea wenchangensis</name>
    <dbReference type="NCBI Taxonomy" id="568860"/>
    <lineage>
        <taxon>Bacteria</taxon>
        <taxon>Bacillati</taxon>
        <taxon>Actinomycetota</taxon>
        <taxon>Actinomycetes</taxon>
        <taxon>Streptosporangiales</taxon>
        <taxon>Streptosporangiaceae</taxon>
        <taxon>Nonomuraea</taxon>
    </lineage>
</organism>
<evidence type="ECO:0000256" key="2">
    <source>
        <dbReference type="ARBA" id="ARBA00023015"/>
    </source>
</evidence>
<dbReference type="SUPFAM" id="SSF46894">
    <property type="entry name" value="C-terminal effector domain of the bipartite response regulators"/>
    <property type="match status" value="1"/>
</dbReference>
<dbReference type="InterPro" id="IPR027417">
    <property type="entry name" value="P-loop_NTPase"/>
</dbReference>
<dbReference type="GO" id="GO:0003677">
    <property type="term" value="F:DNA binding"/>
    <property type="evidence" value="ECO:0007669"/>
    <property type="project" value="UniProtKB-UniRule"/>
</dbReference>
<dbReference type="Gene3D" id="3.40.50.300">
    <property type="entry name" value="P-loop containing nucleotide triphosphate hydrolases"/>
    <property type="match status" value="1"/>
</dbReference>
<dbReference type="SMART" id="SM00862">
    <property type="entry name" value="Trans_reg_C"/>
    <property type="match status" value="1"/>
</dbReference>
<dbReference type="InterPro" id="IPR005158">
    <property type="entry name" value="BTAD"/>
</dbReference>
<evidence type="ECO:0000256" key="4">
    <source>
        <dbReference type="ARBA" id="ARBA00023163"/>
    </source>
</evidence>
<gene>
    <name evidence="7" type="ORF">SAMN05421811_11045</name>
</gene>
<dbReference type="SUPFAM" id="SSF52540">
    <property type="entry name" value="P-loop containing nucleoside triphosphate hydrolases"/>
    <property type="match status" value="1"/>
</dbReference>
<evidence type="ECO:0000256" key="1">
    <source>
        <dbReference type="ARBA" id="ARBA00005820"/>
    </source>
</evidence>
<dbReference type="InterPro" id="IPR011990">
    <property type="entry name" value="TPR-like_helical_dom_sf"/>
</dbReference>
<keyword evidence="4" id="KW-0804">Transcription</keyword>
<accession>A0A1I0KVP3</accession>
<dbReference type="STRING" id="568860.SAMN05421811_11045"/>
<feature type="domain" description="OmpR/PhoB-type" evidence="6">
    <location>
        <begin position="1"/>
        <end position="92"/>
    </location>
</feature>
<evidence type="ECO:0000256" key="5">
    <source>
        <dbReference type="PROSITE-ProRule" id="PRU01091"/>
    </source>
</evidence>
<dbReference type="AlphaFoldDB" id="A0A1I0KVP3"/>
<sequence>MKFRLLGHMHATSGDGEEVELGPAKQRSVLAMLLSDAGEVVLADQLVDGLWGAAPPPGARGTLYSYVARLRRALHAHGVELRRHTGGYVLQVEQEQVDLHRFLRLVDEAQAVHEGPWAAALLHEALSLCRRELLVGLPGPWAAGTRTRLEQVRVAAALRYHEIQLAAGRGEEIVARIYELAMAHPLDERLAAQLMTALYQCGRQAEAVQVYEAVKENLGSRLGVAPGPDLRGVLLRVLPDRHPAAPTASTAAPHAAPHAVPVAGVHLLGAPVVGAPVVGRPRQLPAALADFTGRDQALDEVVRHLAGSSEHGVGLAVIAGPGGVGKSALAVQAAHRLCQSFPGGQLYVDLHGLDPRPADPAEVLERFLRALGVHRTAIPDGLEPRAEMYRDLLAERRVTVVLDGAGGEAQVQPLLPGAPGSAVLVTSRYRLPGLPGARPWQLGMLPRHDALDLLRAIAGRERFEREPRASDELVRLCAGLPLAVRVAGARLAARPHWPVGRLAARLADPRLCLDELSHGTADVRATLAAGYRLLEEPARRLFTSLGLDGRTRFSAATAAALLGADLPAAHDLLARLVEVCLLDAAGGDEFVMHPLTVVYARERGQAEERATARTGS</sequence>
<feature type="DNA-binding region" description="OmpR/PhoB-type" evidence="5">
    <location>
        <begin position="1"/>
        <end position="92"/>
    </location>
</feature>